<gene>
    <name evidence="1" type="ORF">METZ01_LOCUS310870</name>
</gene>
<accession>A0A382NAB4</accession>
<feature type="non-terminal residue" evidence="1">
    <location>
        <position position="1"/>
    </location>
</feature>
<sequence>DVVVNRRLLPGMDRDEGARRALDANFRAFKTDKSGAGAVAAARAQQNLAQAKSVYSSVRRSNAEAARGAAKPGALGGGANNRYFAQVGAVGQQNIRFVSGKSFYQNASCWIDSEVQNQKAGTKKVRIKFGSSDYFKLLREKPAALKWISLGKHVEFVLDGRHYEIYEDKNNAKN</sequence>
<evidence type="ECO:0000313" key="1">
    <source>
        <dbReference type="EMBL" id="SVC58016.1"/>
    </source>
</evidence>
<proteinExistence type="predicted"/>
<protein>
    <submittedName>
        <fullName evidence="1">Uncharacterized protein</fullName>
    </submittedName>
</protein>
<reference evidence="1" key="1">
    <citation type="submission" date="2018-05" db="EMBL/GenBank/DDBJ databases">
        <authorList>
            <person name="Lanie J.A."/>
            <person name="Ng W.-L."/>
            <person name="Kazmierczak K.M."/>
            <person name="Andrzejewski T.M."/>
            <person name="Davidsen T.M."/>
            <person name="Wayne K.J."/>
            <person name="Tettelin H."/>
            <person name="Glass J.I."/>
            <person name="Rusch D."/>
            <person name="Podicherti R."/>
            <person name="Tsui H.-C.T."/>
            <person name="Winkler M.E."/>
        </authorList>
    </citation>
    <scope>NUCLEOTIDE SEQUENCE</scope>
</reference>
<name>A0A382NAB4_9ZZZZ</name>
<dbReference type="AlphaFoldDB" id="A0A382NAB4"/>
<organism evidence="1">
    <name type="scientific">marine metagenome</name>
    <dbReference type="NCBI Taxonomy" id="408172"/>
    <lineage>
        <taxon>unclassified sequences</taxon>
        <taxon>metagenomes</taxon>
        <taxon>ecological metagenomes</taxon>
    </lineage>
</organism>
<dbReference type="EMBL" id="UINC01099044">
    <property type="protein sequence ID" value="SVC58016.1"/>
    <property type="molecule type" value="Genomic_DNA"/>
</dbReference>